<dbReference type="RefSeq" id="WP_168923148.1">
    <property type="nucleotide sequence ID" value="NZ_CP051461.1"/>
</dbReference>
<dbReference type="KEGG" id="pvac:HC248_02993"/>
<keyword evidence="2" id="KW-1185">Reference proteome</keyword>
<sequence length="284" mass="31346">MLGRATLWRQGSVIAQAEAIAASLFDEASSSLKRAIVITHDCDLSNDKEAKLEVMVGDVVDKKDKQYARARNIRRLHLAFNTSGGAQQFLELQITPKQTISKQFLAGRAKPDSAWVLPDDEKRALKQWLAARYARPAFPNAFEAHLRKTVSKKQTVEDQLGKALEKISAHLIGVFFDLGENRAAELTNGTPYDLKVTVVYDASEGGQPARLAAEEGVCEIRGVFKAAYGDPALATEIALETCEAVADTFFPLSDLRKVDQWRAQYISLRQDPPEPFLAFGELPA</sequence>
<protein>
    <submittedName>
        <fullName evidence="1">Uncharacterized protein</fullName>
    </submittedName>
</protein>
<gene>
    <name evidence="1" type="ORF">HC248_02993</name>
</gene>
<evidence type="ECO:0000313" key="2">
    <source>
        <dbReference type="Proteomes" id="UP000502041"/>
    </source>
</evidence>
<name>A0A6H2HCY9_9BURK</name>
<evidence type="ECO:0000313" key="1">
    <source>
        <dbReference type="EMBL" id="QJC57663.1"/>
    </source>
</evidence>
<dbReference type="EMBL" id="CP051461">
    <property type="protein sequence ID" value="QJC57663.1"/>
    <property type="molecule type" value="Genomic_DNA"/>
</dbReference>
<organism evidence="1 2">
    <name type="scientific">Polaromonas vacuolata</name>
    <dbReference type="NCBI Taxonomy" id="37448"/>
    <lineage>
        <taxon>Bacteria</taxon>
        <taxon>Pseudomonadati</taxon>
        <taxon>Pseudomonadota</taxon>
        <taxon>Betaproteobacteria</taxon>
        <taxon>Burkholderiales</taxon>
        <taxon>Comamonadaceae</taxon>
        <taxon>Polaromonas</taxon>
    </lineage>
</organism>
<accession>A0A6H2HCY9</accession>
<dbReference type="Proteomes" id="UP000502041">
    <property type="component" value="Chromosome"/>
</dbReference>
<proteinExistence type="predicted"/>
<reference evidence="1 2" key="1">
    <citation type="submission" date="2020-04" db="EMBL/GenBank/DDBJ databases">
        <title>Complete genome of a Psychrophilic, Marine, Gas Vacuolate Bacterium Polaromonas vacuolata KCTC 22033T.</title>
        <authorList>
            <person name="Hwang K."/>
            <person name="Kim K.M."/>
        </authorList>
    </citation>
    <scope>NUCLEOTIDE SEQUENCE [LARGE SCALE GENOMIC DNA]</scope>
    <source>
        <strain evidence="1 2">KCTC 22033</strain>
    </source>
</reference>
<dbReference type="AlphaFoldDB" id="A0A6H2HCY9"/>